<protein>
    <submittedName>
        <fullName evidence="2">Uncharacterized protein</fullName>
    </submittedName>
</protein>
<comment type="caution">
    <text evidence="2">The sequence shown here is derived from an EMBL/GenBank/DDBJ whole genome shotgun (WGS) entry which is preliminary data.</text>
</comment>
<feature type="compositionally biased region" description="Basic and acidic residues" evidence="1">
    <location>
        <begin position="1"/>
        <end position="10"/>
    </location>
</feature>
<evidence type="ECO:0000313" key="2">
    <source>
        <dbReference type="EMBL" id="KAK0643445.1"/>
    </source>
</evidence>
<name>A0AA40CM07_9PEZI</name>
<evidence type="ECO:0000313" key="3">
    <source>
        <dbReference type="Proteomes" id="UP001174936"/>
    </source>
</evidence>
<proteinExistence type="predicted"/>
<keyword evidence="3" id="KW-1185">Reference proteome</keyword>
<dbReference type="Proteomes" id="UP001174936">
    <property type="component" value="Unassembled WGS sequence"/>
</dbReference>
<dbReference type="PROSITE" id="PS51257">
    <property type="entry name" value="PROKAR_LIPOPROTEIN"/>
    <property type="match status" value="1"/>
</dbReference>
<reference evidence="2" key="1">
    <citation type="submission" date="2023-06" db="EMBL/GenBank/DDBJ databases">
        <title>Genome-scale phylogeny and comparative genomics of the fungal order Sordariales.</title>
        <authorList>
            <consortium name="Lawrence Berkeley National Laboratory"/>
            <person name="Hensen N."/>
            <person name="Bonometti L."/>
            <person name="Westerberg I."/>
            <person name="Brannstrom I.O."/>
            <person name="Guillou S."/>
            <person name="Cros-Aarteil S."/>
            <person name="Calhoun S."/>
            <person name="Haridas S."/>
            <person name="Kuo A."/>
            <person name="Mondo S."/>
            <person name="Pangilinan J."/>
            <person name="Riley R."/>
            <person name="Labutti K."/>
            <person name="Andreopoulos B."/>
            <person name="Lipzen A."/>
            <person name="Chen C."/>
            <person name="Yanf M."/>
            <person name="Daum C."/>
            <person name="Ng V."/>
            <person name="Clum A."/>
            <person name="Steindorff A."/>
            <person name="Ohm R."/>
            <person name="Martin F."/>
            <person name="Silar P."/>
            <person name="Natvig D."/>
            <person name="Lalanne C."/>
            <person name="Gautier V."/>
            <person name="Ament-Velasquez S.L."/>
            <person name="Kruys A."/>
            <person name="Hutchinson M.I."/>
            <person name="Powell A.J."/>
            <person name="Barry K."/>
            <person name="Miller A.N."/>
            <person name="Grigoriev I.V."/>
            <person name="Debuchy R."/>
            <person name="Gladieux P."/>
            <person name="Thoren M.H."/>
            <person name="Johannesson H."/>
        </authorList>
    </citation>
    <scope>NUCLEOTIDE SEQUENCE</scope>
    <source>
        <strain evidence="2">SMH2532-1</strain>
    </source>
</reference>
<dbReference type="EMBL" id="JAULSV010000005">
    <property type="protein sequence ID" value="KAK0643445.1"/>
    <property type="molecule type" value="Genomic_DNA"/>
</dbReference>
<dbReference type="AlphaFoldDB" id="A0AA40CM07"/>
<evidence type="ECO:0000256" key="1">
    <source>
        <dbReference type="SAM" id="MobiDB-lite"/>
    </source>
</evidence>
<accession>A0AA40CM07</accession>
<organism evidence="2 3">
    <name type="scientific">Cercophora newfieldiana</name>
    <dbReference type="NCBI Taxonomy" id="92897"/>
    <lineage>
        <taxon>Eukaryota</taxon>
        <taxon>Fungi</taxon>
        <taxon>Dikarya</taxon>
        <taxon>Ascomycota</taxon>
        <taxon>Pezizomycotina</taxon>
        <taxon>Sordariomycetes</taxon>
        <taxon>Sordariomycetidae</taxon>
        <taxon>Sordariales</taxon>
        <taxon>Lasiosphaeriaceae</taxon>
        <taxon>Cercophora</taxon>
    </lineage>
</organism>
<sequence>MRPLRSDSKQHPPPLITLPRHRSPLGHCSVMLSACVSQPLALITSLGALSTRRVATAMESSGG</sequence>
<feature type="region of interest" description="Disordered" evidence="1">
    <location>
        <begin position="1"/>
        <end position="20"/>
    </location>
</feature>
<gene>
    <name evidence="2" type="ORF">B0T16DRAFT_181910</name>
</gene>